<gene>
    <name evidence="2" type="ORF">FKX85_14005</name>
</gene>
<evidence type="ECO:0000313" key="3">
    <source>
        <dbReference type="Proteomes" id="UP000316614"/>
    </source>
</evidence>
<feature type="chain" id="PRO_5021716106" description="Polysaccharide lyase" evidence="1">
    <location>
        <begin position="23"/>
        <end position="409"/>
    </location>
</feature>
<feature type="signal peptide" evidence="1">
    <location>
        <begin position="1"/>
        <end position="22"/>
    </location>
</feature>
<organism evidence="2 3">
    <name type="scientific">Echinicola soli</name>
    <dbReference type="NCBI Taxonomy" id="2591634"/>
    <lineage>
        <taxon>Bacteria</taxon>
        <taxon>Pseudomonadati</taxon>
        <taxon>Bacteroidota</taxon>
        <taxon>Cytophagia</taxon>
        <taxon>Cytophagales</taxon>
        <taxon>Cyclobacteriaceae</taxon>
        <taxon>Echinicola</taxon>
    </lineage>
</organism>
<keyword evidence="1" id="KW-0732">Signal</keyword>
<reference evidence="2 3" key="1">
    <citation type="submission" date="2019-06" db="EMBL/GenBank/DDBJ databases">
        <title>Echinicola alkalisoli sp. nov. isolated from saline soil.</title>
        <authorList>
            <person name="Sun J.-Q."/>
            <person name="Xu L."/>
        </authorList>
    </citation>
    <scope>NUCLEOTIDE SEQUENCE [LARGE SCALE GENOMIC DNA]</scope>
    <source>
        <strain evidence="2 3">LN3S3</strain>
    </source>
</reference>
<dbReference type="AlphaFoldDB" id="A0A514CJS3"/>
<sequence>MKSITNLTCKSFLAGLTTVFFASSCQLDESQQLDEQESTEVADVTTKLSGLLFSEDFEGDDPLKGIHTQGSEDYSLRIVSWRSFEGDKSAMFRLTSSDEMAANGTRSEVLVNSKAPSQDMWYSFAVYFPEDGYEYDKSNESISQWRQSSGGPALSLRTSKDELYLRVVSPKDEKKWEHLNLGPIIKDKWTEFAFRVHHSSGSDGSVEIWRDGNKVLNYNGPNLYKGIGLPHWKVGIYKSIWNYTKTDTDVRTLYMDNIRYGDENVSLSDLVTGSALNLADGVINDAKEPKLIIANADTESLWEDLHPGKIIYFSRLGTKKFSLYADVDKRIKSVRFDLYQQEGDGYKLIHSMLDGGYPFLLFGDDGRGNFYYGNRFLKSGKYRVEMAAFADEKGIIPVGDKMSSTFKIY</sequence>
<protein>
    <recommendedName>
        <fullName evidence="4">Polysaccharide lyase</fullName>
    </recommendedName>
</protein>
<keyword evidence="3" id="KW-1185">Reference proteome</keyword>
<dbReference type="PROSITE" id="PS51257">
    <property type="entry name" value="PROKAR_LIPOPROTEIN"/>
    <property type="match status" value="1"/>
</dbReference>
<name>A0A514CJS3_9BACT</name>
<dbReference type="KEGG" id="echi:FKX85_14005"/>
<dbReference type="Proteomes" id="UP000316614">
    <property type="component" value="Chromosome"/>
</dbReference>
<dbReference type="Gene3D" id="2.60.120.200">
    <property type="match status" value="1"/>
</dbReference>
<dbReference type="Pfam" id="PF14099">
    <property type="entry name" value="Polysacc_lyase"/>
    <property type="match status" value="1"/>
</dbReference>
<evidence type="ECO:0000256" key="1">
    <source>
        <dbReference type="SAM" id="SignalP"/>
    </source>
</evidence>
<evidence type="ECO:0000313" key="2">
    <source>
        <dbReference type="EMBL" id="QDH80085.1"/>
    </source>
</evidence>
<dbReference type="RefSeq" id="WP_141615322.1">
    <property type="nucleotide sequence ID" value="NZ_CP041253.1"/>
</dbReference>
<proteinExistence type="predicted"/>
<dbReference type="OrthoDB" id="652886at2"/>
<accession>A0A514CJS3</accession>
<dbReference type="InterPro" id="IPR025975">
    <property type="entry name" value="Polysacc_lyase"/>
</dbReference>
<evidence type="ECO:0008006" key="4">
    <source>
        <dbReference type="Google" id="ProtNLM"/>
    </source>
</evidence>
<dbReference type="EMBL" id="CP041253">
    <property type="protein sequence ID" value="QDH80085.1"/>
    <property type="molecule type" value="Genomic_DNA"/>
</dbReference>